<protein>
    <recommendedName>
        <fullName evidence="3">Lipoprotein</fullName>
    </recommendedName>
</protein>
<reference evidence="2" key="1">
    <citation type="journal article" date="2019" name="Int. J. Syst. Evol. Microbiol.">
        <title>The Global Catalogue of Microorganisms (GCM) 10K type strain sequencing project: providing services to taxonomists for standard genome sequencing and annotation.</title>
        <authorList>
            <consortium name="The Broad Institute Genomics Platform"/>
            <consortium name="The Broad Institute Genome Sequencing Center for Infectious Disease"/>
            <person name="Wu L."/>
            <person name="Ma J."/>
        </authorList>
    </citation>
    <scope>NUCLEOTIDE SEQUENCE [LARGE SCALE GENOMIC DNA]</scope>
    <source>
        <strain evidence="2">CGMCC 4.1469</strain>
    </source>
</reference>
<keyword evidence="2" id="KW-1185">Reference proteome</keyword>
<comment type="caution">
    <text evidence="1">The sequence shown here is derived from an EMBL/GenBank/DDBJ whole genome shotgun (WGS) entry which is preliminary data.</text>
</comment>
<sequence>MLARMRLLIALLALLWLPSCVHVFTTRYDYQSSTPAPTAGGSAFRVEFIPKATESGLALSAVVVGSAVVSEVGPYQMRLHAFGQPGDQQWFEVKSLRLSGAEGFQAPMEPRGFAGRAGFQPAKTAGLTRASLLLGPYVSLDAEKQHDIVLDAEVLVMRRSGPTRGTLRIPLVLTKTKRRDSTNVIAEIAHDIRNRDTADIPAGLPPPPEKP</sequence>
<dbReference type="EMBL" id="JBHSMQ010000001">
    <property type="protein sequence ID" value="MFC5454053.1"/>
    <property type="molecule type" value="Genomic_DNA"/>
</dbReference>
<proteinExistence type="predicted"/>
<accession>A0ABW0KKQ9</accession>
<evidence type="ECO:0000313" key="1">
    <source>
        <dbReference type="EMBL" id="MFC5454053.1"/>
    </source>
</evidence>
<dbReference type="Proteomes" id="UP001596052">
    <property type="component" value="Unassembled WGS sequence"/>
</dbReference>
<gene>
    <name evidence="1" type="ORF">ACFQDI_04215</name>
</gene>
<organism evidence="1 2">
    <name type="scientific">Prosthecobacter fluviatilis</name>
    <dbReference type="NCBI Taxonomy" id="445931"/>
    <lineage>
        <taxon>Bacteria</taxon>
        <taxon>Pseudomonadati</taxon>
        <taxon>Verrucomicrobiota</taxon>
        <taxon>Verrucomicrobiia</taxon>
        <taxon>Verrucomicrobiales</taxon>
        <taxon>Verrucomicrobiaceae</taxon>
        <taxon>Prosthecobacter</taxon>
    </lineage>
</organism>
<evidence type="ECO:0008006" key="3">
    <source>
        <dbReference type="Google" id="ProtNLM"/>
    </source>
</evidence>
<evidence type="ECO:0000313" key="2">
    <source>
        <dbReference type="Proteomes" id="UP001596052"/>
    </source>
</evidence>
<name>A0ABW0KKQ9_9BACT</name>
<dbReference type="RefSeq" id="WP_377163732.1">
    <property type="nucleotide sequence ID" value="NZ_JBHSMQ010000001.1"/>
</dbReference>